<dbReference type="InterPro" id="IPR053924">
    <property type="entry name" value="RecX_HTH_2nd"/>
</dbReference>
<proteinExistence type="inferred from homology"/>
<reference evidence="8 9" key="1">
    <citation type="journal article" date="2013" name="BMC Genomics">
        <title>The miniature genome of a carnivorous plant Genlisea aurea contains a low number of genes and short non-coding sequences.</title>
        <authorList>
            <person name="Leushkin E.V."/>
            <person name="Sutormin R.A."/>
            <person name="Nabieva E.R."/>
            <person name="Penin A.A."/>
            <person name="Kondrashov A.S."/>
            <person name="Logacheva M.D."/>
        </authorList>
    </citation>
    <scope>NUCLEOTIDE SEQUENCE [LARGE SCALE GENOMIC DNA]</scope>
</reference>
<evidence type="ECO:0000256" key="4">
    <source>
        <dbReference type="ARBA" id="ARBA00022490"/>
    </source>
</evidence>
<feature type="non-terminal residue" evidence="8">
    <location>
        <position position="1"/>
    </location>
</feature>
<dbReference type="InterPro" id="IPR003783">
    <property type="entry name" value="Regulatory_RecX"/>
</dbReference>
<evidence type="ECO:0000259" key="7">
    <source>
        <dbReference type="Pfam" id="PF21982"/>
    </source>
</evidence>
<dbReference type="Proteomes" id="UP000015453">
    <property type="component" value="Unassembled WGS sequence"/>
</dbReference>
<evidence type="ECO:0000256" key="1">
    <source>
        <dbReference type="ARBA" id="ARBA00004496"/>
    </source>
</evidence>
<dbReference type="Pfam" id="PF02631">
    <property type="entry name" value="RecX_HTH2"/>
    <property type="match status" value="1"/>
</dbReference>
<keyword evidence="4" id="KW-0963">Cytoplasm</keyword>
<organism evidence="8 9">
    <name type="scientific">Genlisea aurea</name>
    <dbReference type="NCBI Taxonomy" id="192259"/>
    <lineage>
        <taxon>Eukaryota</taxon>
        <taxon>Viridiplantae</taxon>
        <taxon>Streptophyta</taxon>
        <taxon>Embryophyta</taxon>
        <taxon>Tracheophyta</taxon>
        <taxon>Spermatophyta</taxon>
        <taxon>Magnoliopsida</taxon>
        <taxon>eudicotyledons</taxon>
        <taxon>Gunneridae</taxon>
        <taxon>Pentapetalae</taxon>
        <taxon>asterids</taxon>
        <taxon>lamiids</taxon>
        <taxon>Lamiales</taxon>
        <taxon>Lentibulariaceae</taxon>
        <taxon>Genlisea</taxon>
    </lineage>
</organism>
<dbReference type="OrthoDB" id="543346at2759"/>
<dbReference type="AlphaFoldDB" id="S8CJ86"/>
<gene>
    <name evidence="8" type="ORF">M569_10054</name>
</gene>
<dbReference type="Pfam" id="PF21982">
    <property type="entry name" value="RecX_HTH1"/>
    <property type="match status" value="1"/>
</dbReference>
<accession>S8CJ86</accession>
<dbReference type="InterPro" id="IPR036388">
    <property type="entry name" value="WH-like_DNA-bd_sf"/>
</dbReference>
<dbReference type="EMBL" id="AUSU01004649">
    <property type="protein sequence ID" value="EPS64726.1"/>
    <property type="molecule type" value="Genomic_DNA"/>
</dbReference>
<feature type="non-terminal residue" evidence="8">
    <location>
        <position position="193"/>
    </location>
</feature>
<keyword evidence="9" id="KW-1185">Reference proteome</keyword>
<dbReference type="GO" id="GO:0006282">
    <property type="term" value="P:regulation of DNA repair"/>
    <property type="evidence" value="ECO:0007669"/>
    <property type="project" value="InterPro"/>
</dbReference>
<comment type="caution">
    <text evidence="8">The sequence shown here is derived from an EMBL/GenBank/DDBJ whole genome shotgun (WGS) entry which is preliminary data.</text>
</comment>
<feature type="domain" description="RecX second three-helical" evidence="5">
    <location>
        <begin position="84"/>
        <end position="124"/>
    </location>
</feature>
<feature type="domain" description="RecX third three-helical" evidence="6">
    <location>
        <begin position="146"/>
        <end position="187"/>
    </location>
</feature>
<dbReference type="HAMAP" id="MF_01114">
    <property type="entry name" value="RecX"/>
    <property type="match status" value="1"/>
</dbReference>
<dbReference type="PANTHER" id="PTHR33602">
    <property type="entry name" value="REGULATORY PROTEIN RECX FAMILY PROTEIN"/>
    <property type="match status" value="1"/>
</dbReference>
<comment type="similarity">
    <text evidence="2">Belongs to the RecX family.</text>
</comment>
<dbReference type="InterPro" id="IPR053926">
    <property type="entry name" value="RecX_HTH_1st"/>
</dbReference>
<name>S8CJ86_9LAMI</name>
<dbReference type="Gene3D" id="1.10.10.10">
    <property type="entry name" value="Winged helix-like DNA-binding domain superfamily/Winged helix DNA-binding domain"/>
    <property type="match status" value="3"/>
</dbReference>
<dbReference type="GO" id="GO:0005737">
    <property type="term" value="C:cytoplasm"/>
    <property type="evidence" value="ECO:0007669"/>
    <property type="project" value="UniProtKB-SubCell"/>
</dbReference>
<sequence length="193" mass="21729">SSESLDWLNSEMEEELDANLLTGDDEFGAILPDQCQDAENLAIELLASRACTAHELKKKLQGKRIPLKTIDAVISDFKTRGLINDCLYAETYSRSKWSSSCWGPSRIKQGLFKKGVTAADADKAIKLVFNDGGDHDSGIGLSRLSLDQLYLQASKQWKRSTCVPLEKRKSRIIQWLQYRGFNWAVIGYLLKKL</sequence>
<feature type="domain" description="RecX first three-helical" evidence="7">
    <location>
        <begin position="40"/>
        <end position="75"/>
    </location>
</feature>
<evidence type="ECO:0000313" key="9">
    <source>
        <dbReference type="Proteomes" id="UP000015453"/>
    </source>
</evidence>
<dbReference type="PANTHER" id="PTHR33602:SF1">
    <property type="entry name" value="REGULATORY PROTEIN RECX FAMILY PROTEIN"/>
    <property type="match status" value="1"/>
</dbReference>
<evidence type="ECO:0000259" key="6">
    <source>
        <dbReference type="Pfam" id="PF21981"/>
    </source>
</evidence>
<protein>
    <recommendedName>
        <fullName evidence="3">Regulatory protein RecX</fullName>
    </recommendedName>
</protein>
<dbReference type="InterPro" id="IPR053925">
    <property type="entry name" value="RecX_HTH_3rd"/>
</dbReference>
<evidence type="ECO:0000256" key="2">
    <source>
        <dbReference type="ARBA" id="ARBA00009695"/>
    </source>
</evidence>
<evidence type="ECO:0000259" key="5">
    <source>
        <dbReference type="Pfam" id="PF02631"/>
    </source>
</evidence>
<comment type="subcellular location">
    <subcellularLocation>
        <location evidence="1">Cytoplasm</location>
    </subcellularLocation>
</comment>
<dbReference type="Pfam" id="PF21981">
    <property type="entry name" value="RecX_HTH3"/>
    <property type="match status" value="1"/>
</dbReference>
<evidence type="ECO:0000313" key="8">
    <source>
        <dbReference type="EMBL" id="EPS64726.1"/>
    </source>
</evidence>
<evidence type="ECO:0000256" key="3">
    <source>
        <dbReference type="ARBA" id="ARBA00018111"/>
    </source>
</evidence>